<name>A0A150GDS2_GONPE</name>
<dbReference type="AlphaFoldDB" id="A0A150GDS2"/>
<proteinExistence type="predicted"/>
<organism evidence="1 2">
    <name type="scientific">Gonium pectorale</name>
    <name type="common">Green alga</name>
    <dbReference type="NCBI Taxonomy" id="33097"/>
    <lineage>
        <taxon>Eukaryota</taxon>
        <taxon>Viridiplantae</taxon>
        <taxon>Chlorophyta</taxon>
        <taxon>core chlorophytes</taxon>
        <taxon>Chlorophyceae</taxon>
        <taxon>CS clade</taxon>
        <taxon>Chlamydomonadales</taxon>
        <taxon>Volvocaceae</taxon>
        <taxon>Gonium</taxon>
    </lineage>
</organism>
<gene>
    <name evidence="1" type="ORF">GPECTOR_31g338</name>
</gene>
<dbReference type="Proteomes" id="UP000075714">
    <property type="component" value="Unassembled WGS sequence"/>
</dbReference>
<sequence length="84" mass="8810">MPSGVKKLVGIGANSVRAVGSAIGEAIREGLRGVQKVVVIAEPGPLGGRLGRWEYSRQAAAEAEVRQAVTRFRQDAARSTQPGL</sequence>
<keyword evidence="2" id="KW-1185">Reference proteome</keyword>
<dbReference type="OrthoDB" id="10658881at2759"/>
<evidence type="ECO:0000313" key="2">
    <source>
        <dbReference type="Proteomes" id="UP000075714"/>
    </source>
</evidence>
<evidence type="ECO:0000313" key="1">
    <source>
        <dbReference type="EMBL" id="KXZ47976.1"/>
    </source>
</evidence>
<protein>
    <submittedName>
        <fullName evidence="1">Uncharacterized protein</fullName>
    </submittedName>
</protein>
<accession>A0A150GDS2</accession>
<comment type="caution">
    <text evidence="1">The sequence shown here is derived from an EMBL/GenBank/DDBJ whole genome shotgun (WGS) entry which is preliminary data.</text>
</comment>
<dbReference type="EMBL" id="LSYV01000032">
    <property type="protein sequence ID" value="KXZ47976.1"/>
    <property type="molecule type" value="Genomic_DNA"/>
</dbReference>
<reference evidence="2" key="1">
    <citation type="journal article" date="2016" name="Nat. Commun.">
        <title>The Gonium pectorale genome demonstrates co-option of cell cycle regulation during the evolution of multicellularity.</title>
        <authorList>
            <person name="Hanschen E.R."/>
            <person name="Marriage T.N."/>
            <person name="Ferris P.J."/>
            <person name="Hamaji T."/>
            <person name="Toyoda A."/>
            <person name="Fujiyama A."/>
            <person name="Neme R."/>
            <person name="Noguchi H."/>
            <person name="Minakuchi Y."/>
            <person name="Suzuki M."/>
            <person name="Kawai-Toyooka H."/>
            <person name="Smith D.R."/>
            <person name="Sparks H."/>
            <person name="Anderson J."/>
            <person name="Bakaric R."/>
            <person name="Luria V."/>
            <person name="Karger A."/>
            <person name="Kirschner M.W."/>
            <person name="Durand P.M."/>
            <person name="Michod R.E."/>
            <person name="Nozaki H."/>
            <person name="Olson B.J."/>
        </authorList>
    </citation>
    <scope>NUCLEOTIDE SEQUENCE [LARGE SCALE GENOMIC DNA]</scope>
    <source>
        <strain evidence="2">NIES-2863</strain>
    </source>
</reference>